<protein>
    <submittedName>
        <fullName evidence="1">Uncharacterized protein</fullName>
    </submittedName>
</protein>
<organism evidence="1 2">
    <name type="scientific">Colwellia psychrerythraea</name>
    <name type="common">Vibrio psychroerythus</name>
    <dbReference type="NCBI Taxonomy" id="28229"/>
    <lineage>
        <taxon>Bacteria</taxon>
        <taxon>Pseudomonadati</taxon>
        <taxon>Pseudomonadota</taxon>
        <taxon>Gammaproteobacteria</taxon>
        <taxon>Alteromonadales</taxon>
        <taxon>Colwelliaceae</taxon>
        <taxon>Colwellia</taxon>
    </lineage>
</organism>
<comment type="caution">
    <text evidence="1">The sequence shown here is derived from an EMBL/GenBank/DDBJ whole genome shotgun (WGS) entry which is preliminary data.</text>
</comment>
<reference evidence="1 2" key="1">
    <citation type="submission" date="2014-08" db="EMBL/GenBank/DDBJ databases">
        <title>Genomic and Phenotypic Diversity of Colwellia psychrerythraea strains from Disparate Marine Basins.</title>
        <authorList>
            <person name="Techtmann S.M."/>
            <person name="Stelling S.C."/>
            <person name="Utturkar S.M."/>
            <person name="Alshibli N."/>
            <person name="Harris A."/>
            <person name="Brown S.D."/>
            <person name="Hazen T.C."/>
        </authorList>
    </citation>
    <scope>NUCLEOTIDE SEQUENCE [LARGE SCALE GENOMIC DNA]</scope>
    <source>
        <strain evidence="1 2">GAB14E</strain>
    </source>
</reference>
<dbReference type="RefSeq" id="WP_033083482.1">
    <property type="nucleotide sequence ID" value="NZ_JQEC01000046.1"/>
</dbReference>
<dbReference type="Proteomes" id="UP000029868">
    <property type="component" value="Unassembled WGS sequence"/>
</dbReference>
<dbReference type="PATRIC" id="fig|28229.3.peg.3489"/>
<gene>
    <name evidence="1" type="ORF">GAB14E_3568</name>
</gene>
<dbReference type="OrthoDB" id="6228283at2"/>
<dbReference type="EMBL" id="JQEC01000046">
    <property type="protein sequence ID" value="KGJ90568.1"/>
    <property type="molecule type" value="Genomic_DNA"/>
</dbReference>
<name>A0A099KLS9_COLPS</name>
<evidence type="ECO:0000313" key="1">
    <source>
        <dbReference type="EMBL" id="KGJ90568.1"/>
    </source>
</evidence>
<accession>A0A099KLS9</accession>
<sequence length="78" mass="9321">MCLTTSTEFTNIENWLVMLLTTYKNNPSSGLAQTICFYLNKLLHHDDIHFCGDKRCEYIAMQRFWHWHALKREKPVSE</sequence>
<proteinExistence type="predicted"/>
<evidence type="ECO:0000313" key="2">
    <source>
        <dbReference type="Proteomes" id="UP000029868"/>
    </source>
</evidence>
<dbReference type="AlphaFoldDB" id="A0A099KLS9"/>